<reference evidence="6 7" key="1">
    <citation type="submission" date="2018-08" db="EMBL/GenBank/DDBJ databases">
        <title>A genome reference for cultivated species of the human gut microbiota.</title>
        <authorList>
            <person name="Zou Y."/>
            <person name="Xue W."/>
            <person name="Luo G."/>
        </authorList>
    </citation>
    <scope>NUCLEOTIDE SEQUENCE [LARGE SCALE GENOMIC DNA]</scope>
    <source>
        <strain evidence="6 7">AF26-4BH</strain>
    </source>
</reference>
<dbReference type="PANTHER" id="PTHR43280">
    <property type="entry name" value="ARAC-FAMILY TRANSCRIPTIONAL REGULATOR"/>
    <property type="match status" value="1"/>
</dbReference>
<keyword evidence="3" id="KW-0804">Transcription</keyword>
<keyword evidence="1" id="KW-0805">Transcription regulation</keyword>
<dbReference type="SMART" id="SM00342">
    <property type="entry name" value="HTH_ARAC"/>
    <property type="match status" value="1"/>
</dbReference>
<evidence type="ECO:0000256" key="4">
    <source>
        <dbReference type="SAM" id="Phobius"/>
    </source>
</evidence>
<proteinExistence type="predicted"/>
<keyword evidence="4" id="KW-0812">Transmembrane</keyword>
<dbReference type="AlphaFoldDB" id="A0A3E3J532"/>
<evidence type="ECO:0000313" key="6">
    <source>
        <dbReference type="EMBL" id="RGE74460.1"/>
    </source>
</evidence>
<sequence>MDVLTVAFFAGHVKKYNREMGEAFVKKIWDELKSQNIFYYIIVFSIIVILIITSLGSYLYQFYYKTIYSDFLVSNEEHLDAEINRHENDMQIIKNIVYQMGITEDVTKFRLSENPQAALQLEKHLFQYITVSQFFQMLLYQYHEDDYMYTGTTSVGVDYFAEQGCVMELLDAEEVKAEIRSTDKELRIWPEQSVSGFWIQMYMGGEDMVLYMQAIPPAFQETLLFVVPGSYYDSLMEKDEEDLREDFIIYKDEVIVSRGSLELPSDAILPLSGEEEGQRQVKIDGKKYLLSVRQGTSGLTYCSLQSMEVFYDKIVTGQWGIIVLLSVCAIPAAFFIMVFSRRMAAKVKKMNQLLDSQEETNYNLSSIESGIQMLVEANEQKEKENLQLKKTRFVRNFIRNDFKSREEVLQAAQKASIEIENTMYLAVLLGERSDSNESRAHAMMLDVIAQAAHLDGYGIHLVSNNQSLFVLFSDSAERIEETLGMLFTIGKECHGEFVMSVSNYHQDFLEGSAAYLEADTAFDNRFLQDNNKIIRFGDVALTDVVNVLPDSYLQKLKAALRSRDKAAVEQAVEDICRRMTKKSPSLPLFRLLYNDIIHVLISEWKAENTGLESIYNVFTLSQCLTIQDFNDFLCEACSRIIETKPEESVDRSRIVEEAAAYMKENFAKPELTMSMLADYLGISSVTLAVEFKNQMDIRPSDYLANLRMERARELLVSTNMLVREISLSVGYEDDHVFTRRFKKYTGKTPGQYREEHTI</sequence>
<feature type="domain" description="HTH araC/xylS-type" evidence="5">
    <location>
        <begin position="656"/>
        <end position="755"/>
    </location>
</feature>
<dbReference type="InterPro" id="IPR020449">
    <property type="entry name" value="Tscrpt_reg_AraC-type_HTH"/>
</dbReference>
<keyword evidence="2" id="KW-0238">DNA-binding</keyword>
<comment type="caution">
    <text evidence="6">The sequence shown here is derived from an EMBL/GenBank/DDBJ whole genome shotgun (WGS) entry which is preliminary data.</text>
</comment>
<dbReference type="GO" id="GO:0043565">
    <property type="term" value="F:sequence-specific DNA binding"/>
    <property type="evidence" value="ECO:0007669"/>
    <property type="project" value="InterPro"/>
</dbReference>
<protein>
    <submittedName>
        <fullName evidence="6">AraC family transcriptional regulator</fullName>
    </submittedName>
</protein>
<evidence type="ECO:0000256" key="2">
    <source>
        <dbReference type="ARBA" id="ARBA00023125"/>
    </source>
</evidence>
<evidence type="ECO:0000259" key="5">
    <source>
        <dbReference type="PROSITE" id="PS01124"/>
    </source>
</evidence>
<evidence type="ECO:0000256" key="1">
    <source>
        <dbReference type="ARBA" id="ARBA00023015"/>
    </source>
</evidence>
<dbReference type="EMBL" id="QVLU01000001">
    <property type="protein sequence ID" value="RGE74460.1"/>
    <property type="molecule type" value="Genomic_DNA"/>
</dbReference>
<organism evidence="6 7">
    <name type="scientific">Eisenbergiella massiliensis</name>
    <dbReference type="NCBI Taxonomy" id="1720294"/>
    <lineage>
        <taxon>Bacteria</taxon>
        <taxon>Bacillati</taxon>
        <taxon>Bacillota</taxon>
        <taxon>Clostridia</taxon>
        <taxon>Lachnospirales</taxon>
        <taxon>Lachnospiraceae</taxon>
        <taxon>Eisenbergiella</taxon>
    </lineage>
</organism>
<dbReference type="Gene3D" id="1.10.10.60">
    <property type="entry name" value="Homeodomain-like"/>
    <property type="match status" value="2"/>
</dbReference>
<dbReference type="InterPro" id="IPR018062">
    <property type="entry name" value="HTH_AraC-typ_CS"/>
</dbReference>
<evidence type="ECO:0000256" key="3">
    <source>
        <dbReference type="ARBA" id="ARBA00023163"/>
    </source>
</evidence>
<keyword evidence="4" id="KW-1133">Transmembrane helix</keyword>
<dbReference type="PANTHER" id="PTHR43280:SF28">
    <property type="entry name" value="HTH-TYPE TRANSCRIPTIONAL ACTIVATOR RHAS"/>
    <property type="match status" value="1"/>
</dbReference>
<keyword evidence="4" id="KW-0472">Membrane</keyword>
<name>A0A3E3J532_9FIRM</name>
<feature type="transmembrane region" description="Helical" evidence="4">
    <location>
        <begin position="37"/>
        <end position="60"/>
    </location>
</feature>
<dbReference type="GO" id="GO:0003700">
    <property type="term" value="F:DNA-binding transcription factor activity"/>
    <property type="evidence" value="ECO:0007669"/>
    <property type="project" value="InterPro"/>
</dbReference>
<dbReference type="InterPro" id="IPR009057">
    <property type="entry name" value="Homeodomain-like_sf"/>
</dbReference>
<dbReference type="Pfam" id="PF12833">
    <property type="entry name" value="HTH_18"/>
    <property type="match status" value="1"/>
</dbReference>
<feature type="transmembrane region" description="Helical" evidence="4">
    <location>
        <begin position="319"/>
        <end position="340"/>
    </location>
</feature>
<dbReference type="PROSITE" id="PS00041">
    <property type="entry name" value="HTH_ARAC_FAMILY_1"/>
    <property type="match status" value="1"/>
</dbReference>
<dbReference type="Proteomes" id="UP000261166">
    <property type="component" value="Unassembled WGS sequence"/>
</dbReference>
<accession>A0A3E3J532</accession>
<evidence type="ECO:0000313" key="7">
    <source>
        <dbReference type="Proteomes" id="UP000261166"/>
    </source>
</evidence>
<dbReference type="PRINTS" id="PR00032">
    <property type="entry name" value="HTHARAC"/>
</dbReference>
<gene>
    <name evidence="6" type="ORF">DWY69_00365</name>
</gene>
<dbReference type="InterPro" id="IPR018060">
    <property type="entry name" value="HTH_AraC"/>
</dbReference>
<dbReference type="PROSITE" id="PS01124">
    <property type="entry name" value="HTH_ARAC_FAMILY_2"/>
    <property type="match status" value="1"/>
</dbReference>
<dbReference type="SUPFAM" id="SSF46689">
    <property type="entry name" value="Homeodomain-like"/>
    <property type="match status" value="1"/>
</dbReference>